<reference evidence="2" key="1">
    <citation type="submission" date="2019-08" db="EMBL/GenBank/DDBJ databases">
        <authorList>
            <person name="Kucharzyk K."/>
            <person name="Murdoch R.W."/>
            <person name="Higgins S."/>
            <person name="Loffler F."/>
        </authorList>
    </citation>
    <scope>NUCLEOTIDE SEQUENCE</scope>
</reference>
<gene>
    <name evidence="2" type="ORF">SDC9_112876</name>
</gene>
<organism evidence="2">
    <name type="scientific">bioreactor metagenome</name>
    <dbReference type="NCBI Taxonomy" id="1076179"/>
    <lineage>
        <taxon>unclassified sequences</taxon>
        <taxon>metagenomes</taxon>
        <taxon>ecological metagenomes</taxon>
    </lineage>
</organism>
<evidence type="ECO:0000256" key="1">
    <source>
        <dbReference type="SAM" id="MobiDB-lite"/>
    </source>
</evidence>
<dbReference type="EMBL" id="VSSQ01020814">
    <property type="protein sequence ID" value="MPM65972.1"/>
    <property type="molecule type" value="Genomic_DNA"/>
</dbReference>
<comment type="caution">
    <text evidence="2">The sequence shown here is derived from an EMBL/GenBank/DDBJ whole genome shotgun (WGS) entry which is preliminary data.</text>
</comment>
<evidence type="ECO:0000313" key="2">
    <source>
        <dbReference type="EMBL" id="MPM65972.1"/>
    </source>
</evidence>
<protein>
    <submittedName>
        <fullName evidence="2">Uncharacterized protein</fullName>
    </submittedName>
</protein>
<proteinExistence type="predicted"/>
<dbReference type="AlphaFoldDB" id="A0A645BLA8"/>
<name>A0A645BLA8_9ZZZZ</name>
<sequence>MVHPLRTTHGQSNTARQEAKRNASKRIRNAAPNNQGRGGWNHSPNNKPPAKPKATPTKGLGVMLRIRAERSKKCNRPHKELIHSLPINQVVQLAVIIASAASFSPTQNQFSLTHAAPSTIDRTKSRFPSVYLP</sequence>
<accession>A0A645BLA8</accession>
<feature type="region of interest" description="Disordered" evidence="1">
    <location>
        <begin position="1"/>
        <end position="60"/>
    </location>
</feature>